<dbReference type="RefSeq" id="WP_323306097.1">
    <property type="nucleotide sequence ID" value="NZ_JAYGHX010000008.1"/>
</dbReference>
<protein>
    <submittedName>
        <fullName evidence="1">Uncharacterized protein</fullName>
    </submittedName>
</protein>
<proteinExistence type="predicted"/>
<evidence type="ECO:0000313" key="2">
    <source>
        <dbReference type="Proteomes" id="UP001304461"/>
    </source>
</evidence>
<dbReference type="Proteomes" id="UP001304461">
    <property type="component" value="Unassembled WGS sequence"/>
</dbReference>
<evidence type="ECO:0000313" key="1">
    <source>
        <dbReference type="EMBL" id="MEA5392130.1"/>
    </source>
</evidence>
<keyword evidence="2" id="KW-1185">Reference proteome</keyword>
<comment type="caution">
    <text evidence="1">The sequence shown here is derived from an EMBL/GenBank/DDBJ whole genome shotgun (WGS) entry which is preliminary data.</text>
</comment>
<gene>
    <name evidence="1" type="ORF">VB738_12760</name>
</gene>
<sequence>MPEPGPRRIRLAELRKQLAELARRGKAAPVGSEEHDSLAEQYGEVLAGVLALAEELEG</sequence>
<name>A0ABU5RWG3_9CYAN</name>
<dbReference type="EMBL" id="JAYGHX010000008">
    <property type="protein sequence ID" value="MEA5392130.1"/>
    <property type="molecule type" value="Genomic_DNA"/>
</dbReference>
<accession>A0ABU5RWG3</accession>
<reference evidence="1 2" key="1">
    <citation type="submission" date="2023-12" db="EMBL/GenBank/DDBJ databases">
        <title>Baltic Sea Cyanobacteria.</title>
        <authorList>
            <person name="Delbaje E."/>
            <person name="Fewer D.P."/>
            <person name="Shishido T.K."/>
        </authorList>
    </citation>
    <scope>NUCLEOTIDE SEQUENCE [LARGE SCALE GENOMIC DNA]</scope>
    <source>
        <strain evidence="1 2">UHCC 0139</strain>
    </source>
</reference>
<organism evidence="1 2">
    <name type="scientific">Cyanobium gracile UHCC 0139</name>
    <dbReference type="NCBI Taxonomy" id="3110308"/>
    <lineage>
        <taxon>Bacteria</taxon>
        <taxon>Bacillati</taxon>
        <taxon>Cyanobacteriota</taxon>
        <taxon>Cyanophyceae</taxon>
        <taxon>Synechococcales</taxon>
        <taxon>Prochlorococcaceae</taxon>
        <taxon>Cyanobium</taxon>
    </lineage>
</organism>